<dbReference type="InterPro" id="IPR023614">
    <property type="entry name" value="Porin_dom_sf"/>
</dbReference>
<evidence type="ECO:0000313" key="1">
    <source>
        <dbReference type="EMBL" id="SFV57330.1"/>
    </source>
</evidence>
<dbReference type="Gene3D" id="2.40.160.10">
    <property type="entry name" value="Porin"/>
    <property type="match status" value="1"/>
</dbReference>
<evidence type="ECO:0008006" key="2">
    <source>
        <dbReference type="Google" id="ProtNLM"/>
    </source>
</evidence>
<organism evidence="1">
    <name type="scientific">hydrothermal vent metagenome</name>
    <dbReference type="NCBI Taxonomy" id="652676"/>
    <lineage>
        <taxon>unclassified sequences</taxon>
        <taxon>metagenomes</taxon>
        <taxon>ecological metagenomes</taxon>
    </lineage>
</organism>
<sequence>MQKEIKIILSLAILLSINLSAFDIKKKSGDVDTKLKIYGFSQLEARAGNGVIKDDQDADVLFSAQRVRLGVNYQADKVFGKLFLDFNKPHEDNGGIGLPDMIKDAFVGYMYNNTLYAKIGVMKMPHGMSFTMPGWNLDVVERGFDKKLAMERGTGIMVSGRGIGGNGNKVNGYEMGHERPWHGFGYDIMVANQAGRSGAVINAKKGDDNAYAIRAMYDNGEILHTELSYALSAHAGGLKEKSLAYKSINFGVDSHFGKGNGKFEYFDSQNIKGVDGWDESSYAITGTYYVTNTLELALKHIQGSAEKSNHKTDLGNTYIGFNFYLAPFNNKMSRSEKRKRNAQRIQLNYVVASGDKKEWNGLGGYKDNAILAQYQYKF</sequence>
<gene>
    <name evidence="1" type="ORF">MNB_SV-13-1338</name>
</gene>
<dbReference type="AlphaFoldDB" id="A0A1W1BUR1"/>
<dbReference type="EMBL" id="FPHM01000041">
    <property type="protein sequence ID" value="SFV57330.1"/>
    <property type="molecule type" value="Genomic_DNA"/>
</dbReference>
<reference evidence="1" key="1">
    <citation type="submission" date="2016-10" db="EMBL/GenBank/DDBJ databases">
        <authorList>
            <person name="de Groot N.N."/>
        </authorList>
    </citation>
    <scope>NUCLEOTIDE SEQUENCE</scope>
</reference>
<proteinExistence type="predicted"/>
<name>A0A1W1BUR1_9ZZZZ</name>
<protein>
    <recommendedName>
        <fullName evidence="2">Porin domain-containing protein</fullName>
    </recommendedName>
</protein>
<accession>A0A1W1BUR1</accession>